<dbReference type="Proteomes" id="UP001178507">
    <property type="component" value="Unassembled WGS sequence"/>
</dbReference>
<dbReference type="AlphaFoldDB" id="A0AA36N734"/>
<organism evidence="1 2">
    <name type="scientific">Effrenium voratum</name>
    <dbReference type="NCBI Taxonomy" id="2562239"/>
    <lineage>
        <taxon>Eukaryota</taxon>
        <taxon>Sar</taxon>
        <taxon>Alveolata</taxon>
        <taxon>Dinophyceae</taxon>
        <taxon>Suessiales</taxon>
        <taxon>Symbiodiniaceae</taxon>
        <taxon>Effrenium</taxon>
    </lineage>
</organism>
<comment type="caution">
    <text evidence="1">The sequence shown here is derived from an EMBL/GenBank/DDBJ whole genome shotgun (WGS) entry which is preliminary data.</text>
</comment>
<gene>
    <name evidence="1" type="ORF">EVOR1521_LOCUS17085</name>
</gene>
<evidence type="ECO:0000313" key="1">
    <source>
        <dbReference type="EMBL" id="CAJ1391827.1"/>
    </source>
</evidence>
<reference evidence="1" key="1">
    <citation type="submission" date="2023-08" db="EMBL/GenBank/DDBJ databases">
        <authorList>
            <person name="Chen Y."/>
            <person name="Shah S."/>
            <person name="Dougan E. K."/>
            <person name="Thang M."/>
            <person name="Chan C."/>
        </authorList>
    </citation>
    <scope>NUCLEOTIDE SEQUENCE</scope>
</reference>
<name>A0AA36N734_9DINO</name>
<evidence type="ECO:0000313" key="2">
    <source>
        <dbReference type="Proteomes" id="UP001178507"/>
    </source>
</evidence>
<keyword evidence="2" id="KW-1185">Reference proteome</keyword>
<accession>A0AA36N734</accession>
<dbReference type="EMBL" id="CAUJNA010002224">
    <property type="protein sequence ID" value="CAJ1391827.1"/>
    <property type="molecule type" value="Genomic_DNA"/>
</dbReference>
<sequence>MRTGFPMLHVEDEYTPPEKTASRYWKLTAEQRRQLRILEEELESDIPSNDSGILAPVADQPLLMAVAGGIGASVGNTGSINFDRDLIRRMKMQDLVVMCLLLPEPHSVVWSGCHV</sequence>
<protein>
    <submittedName>
        <fullName evidence="1">Uncharacterized protein</fullName>
    </submittedName>
</protein>
<proteinExistence type="predicted"/>